<dbReference type="InParanoid" id="A0A2G5EJJ6"/>
<protein>
    <recommendedName>
        <fullName evidence="1">F-box domain-containing protein</fullName>
    </recommendedName>
</protein>
<dbReference type="SUPFAM" id="SSF81383">
    <property type="entry name" value="F-box domain"/>
    <property type="match status" value="1"/>
</dbReference>
<evidence type="ECO:0000313" key="3">
    <source>
        <dbReference type="Proteomes" id="UP000230069"/>
    </source>
</evidence>
<dbReference type="PANTHER" id="PTHR31672">
    <property type="entry name" value="BNACNNG10540D PROTEIN"/>
    <property type="match status" value="1"/>
</dbReference>
<dbReference type="SMART" id="SM00256">
    <property type="entry name" value="FBOX"/>
    <property type="match status" value="1"/>
</dbReference>
<gene>
    <name evidence="2" type="ORF">AQUCO_00700325v1</name>
</gene>
<evidence type="ECO:0000313" key="2">
    <source>
        <dbReference type="EMBL" id="PIA55928.1"/>
    </source>
</evidence>
<name>A0A2G5EJJ6_AQUCA</name>
<dbReference type="PANTHER" id="PTHR31672:SF13">
    <property type="entry name" value="F-BOX PROTEIN CPR30-LIKE"/>
    <property type="match status" value="1"/>
</dbReference>
<dbReference type="Pfam" id="PF00646">
    <property type="entry name" value="F-box"/>
    <property type="match status" value="1"/>
</dbReference>
<proteinExistence type="predicted"/>
<dbReference type="STRING" id="218851.A0A2G5EJJ6"/>
<organism evidence="2 3">
    <name type="scientific">Aquilegia coerulea</name>
    <name type="common">Rocky mountain columbine</name>
    <dbReference type="NCBI Taxonomy" id="218851"/>
    <lineage>
        <taxon>Eukaryota</taxon>
        <taxon>Viridiplantae</taxon>
        <taxon>Streptophyta</taxon>
        <taxon>Embryophyta</taxon>
        <taxon>Tracheophyta</taxon>
        <taxon>Spermatophyta</taxon>
        <taxon>Magnoliopsida</taxon>
        <taxon>Ranunculales</taxon>
        <taxon>Ranunculaceae</taxon>
        <taxon>Thalictroideae</taxon>
        <taxon>Aquilegia</taxon>
    </lineage>
</organism>
<dbReference type="Gene3D" id="1.20.1280.50">
    <property type="match status" value="1"/>
</dbReference>
<dbReference type="InterPro" id="IPR050796">
    <property type="entry name" value="SCF_F-box_component"/>
</dbReference>
<feature type="domain" description="F-box" evidence="1">
    <location>
        <begin position="14"/>
        <end position="54"/>
    </location>
</feature>
<keyword evidence="3" id="KW-1185">Reference proteome</keyword>
<dbReference type="OrthoDB" id="1867629at2759"/>
<accession>A0A2G5EJJ6</accession>
<sequence length="201" mass="23419">MAATSNNNNGESLLLEDLMFEILLWVPVVSLLRFKSVCRSWLSLIEGPRFISQYNYNANRTEEENYNKLIILQQGQKFTINCKLLSSSSGKVNDNDTDSNKKVFQEQQFDITFDEDDILIFQKVLIIWDRGSNCNWDVCLWNPATKQFRILPTSRVPLPPLPTPYSYSVDIGFGFDLKTNDFKVSLRHTTLNHHKWEDCYH</sequence>
<dbReference type="AlphaFoldDB" id="A0A2G5EJJ6"/>
<dbReference type="InterPro" id="IPR001810">
    <property type="entry name" value="F-box_dom"/>
</dbReference>
<dbReference type="EMBL" id="KZ305024">
    <property type="protein sequence ID" value="PIA55928.1"/>
    <property type="molecule type" value="Genomic_DNA"/>
</dbReference>
<dbReference type="CDD" id="cd22157">
    <property type="entry name" value="F-box_AtFBW1-like"/>
    <property type="match status" value="1"/>
</dbReference>
<evidence type="ECO:0000259" key="1">
    <source>
        <dbReference type="SMART" id="SM00256"/>
    </source>
</evidence>
<dbReference type="InterPro" id="IPR036047">
    <property type="entry name" value="F-box-like_dom_sf"/>
</dbReference>
<reference evidence="2 3" key="1">
    <citation type="submission" date="2017-09" db="EMBL/GenBank/DDBJ databases">
        <title>WGS assembly of Aquilegia coerulea Goldsmith.</title>
        <authorList>
            <person name="Hodges S."/>
            <person name="Kramer E."/>
            <person name="Nordborg M."/>
            <person name="Tomkins J."/>
            <person name="Borevitz J."/>
            <person name="Derieg N."/>
            <person name="Yan J."/>
            <person name="Mihaltcheva S."/>
            <person name="Hayes R.D."/>
            <person name="Rokhsar D."/>
        </authorList>
    </citation>
    <scope>NUCLEOTIDE SEQUENCE [LARGE SCALE GENOMIC DNA]</scope>
    <source>
        <strain evidence="3">cv. Goldsmith</strain>
    </source>
</reference>
<dbReference type="Proteomes" id="UP000230069">
    <property type="component" value="Unassembled WGS sequence"/>
</dbReference>